<accession>A0ABP0EB50</accession>
<evidence type="ECO:0000313" key="2">
    <source>
        <dbReference type="Proteomes" id="UP001497600"/>
    </source>
</evidence>
<proteinExistence type="predicted"/>
<sequence length="388" mass="46951">MYGTTNEGIIRDAFYGYVRFFDTERKELEEIDKDENWDLFLNMMNGCFRSVEFLKRCYNLPIMEIADHELFDLVVANDLSTTLWCNHGWHDFKYANYETCTKMVANGINYGPVAFICVLYDWKDLYRQCILTCRSKKAYSLALYLKREFYVAEQEKLEWREEDKERNIDDSYCLRKLNTNNRELETNLWPHVYGPWDSILDCYDETEAMVEGDQLDDKYFTKYNIVNNFDIAYKAYERGDRSNCVLSKLICTAPWKIRDLYKEYRPFLVFCRTKIDNSWWMEKINPLVKYNVLYINMMCAATIDGHFYREEEIELPEYNLYVLAKRLRNKRVEKRILELYEVHKKLYKIMDLENETYLSPYEEIFELPEPDNIDLITGEELNPYYMYK</sequence>
<gene>
    <name evidence="1" type="ORF">CAAN4_B12530</name>
</gene>
<organism evidence="1 2">
    <name type="scientific">[Candida] anglica</name>
    <dbReference type="NCBI Taxonomy" id="148631"/>
    <lineage>
        <taxon>Eukaryota</taxon>
        <taxon>Fungi</taxon>
        <taxon>Dikarya</taxon>
        <taxon>Ascomycota</taxon>
        <taxon>Saccharomycotina</taxon>
        <taxon>Pichiomycetes</taxon>
        <taxon>Debaryomycetaceae</taxon>
        <taxon>Kurtzmaniella</taxon>
    </lineage>
</organism>
<keyword evidence="2" id="KW-1185">Reference proteome</keyword>
<reference evidence="1 2" key="1">
    <citation type="submission" date="2024-01" db="EMBL/GenBank/DDBJ databases">
        <authorList>
            <consortium name="Genoscope - CEA"/>
            <person name="William W."/>
        </authorList>
    </citation>
    <scope>NUCLEOTIDE SEQUENCE [LARGE SCALE GENOMIC DNA]</scope>
    <source>
        <strain evidence="1 2">29B2s-10</strain>
    </source>
</reference>
<dbReference type="Proteomes" id="UP001497600">
    <property type="component" value="Chromosome B"/>
</dbReference>
<evidence type="ECO:0000313" key="1">
    <source>
        <dbReference type="EMBL" id="CAK7898013.1"/>
    </source>
</evidence>
<name>A0ABP0EB50_9ASCO</name>
<protein>
    <submittedName>
        <fullName evidence="1">Uncharacterized protein</fullName>
    </submittedName>
</protein>
<dbReference type="EMBL" id="OZ004254">
    <property type="protein sequence ID" value="CAK7898013.1"/>
    <property type="molecule type" value="Genomic_DNA"/>
</dbReference>